<dbReference type="Proteomes" id="UP001279410">
    <property type="component" value="Unassembled WGS sequence"/>
</dbReference>
<protein>
    <submittedName>
        <fullName evidence="10">Collagen alpha-1(VIII) chain-like protein</fullName>
    </submittedName>
</protein>
<dbReference type="Pfam" id="PF00386">
    <property type="entry name" value="C1q"/>
    <property type="match status" value="1"/>
</dbReference>
<comment type="subcellular location">
    <subcellularLocation>
        <location evidence="1">Secreted</location>
        <location evidence="1">Extracellular space</location>
        <location evidence="1">Extracellular matrix</location>
    </subcellularLocation>
</comment>
<dbReference type="Gene3D" id="2.60.120.40">
    <property type="match status" value="1"/>
</dbReference>
<evidence type="ECO:0000256" key="4">
    <source>
        <dbReference type="ARBA" id="ARBA00022729"/>
    </source>
</evidence>
<dbReference type="EMBL" id="BRZM01000061">
    <property type="protein sequence ID" value="GLD63409.1"/>
    <property type="molecule type" value="Genomic_DNA"/>
</dbReference>
<reference evidence="10" key="1">
    <citation type="submission" date="2022-08" db="EMBL/GenBank/DDBJ databases">
        <title>Genome sequencing of akame (Lates japonicus).</title>
        <authorList>
            <person name="Hashiguchi Y."/>
            <person name="Takahashi H."/>
        </authorList>
    </citation>
    <scope>NUCLEOTIDE SEQUENCE</scope>
    <source>
        <strain evidence="10">Kochi</strain>
    </source>
</reference>
<dbReference type="AlphaFoldDB" id="A0AAD3N226"/>
<feature type="compositionally biased region" description="Basic and acidic residues" evidence="7">
    <location>
        <begin position="525"/>
        <end position="537"/>
    </location>
</feature>
<dbReference type="InterPro" id="IPR050392">
    <property type="entry name" value="Collagen/C1q_domain"/>
</dbReference>
<feature type="chain" id="PRO_5042256385" evidence="8">
    <location>
        <begin position="28"/>
        <end position="537"/>
    </location>
</feature>
<evidence type="ECO:0000256" key="2">
    <source>
        <dbReference type="ARBA" id="ARBA00022525"/>
    </source>
</evidence>
<dbReference type="PANTHER" id="PTHR15427">
    <property type="entry name" value="EMILIN ELASTIN MICROFIBRIL INTERFACE-LOCATED PROTEIN ELASTIN MICROFIBRIL INTERFACER"/>
    <property type="match status" value="1"/>
</dbReference>
<proteinExistence type="predicted"/>
<dbReference type="GO" id="GO:0005581">
    <property type="term" value="C:collagen trimer"/>
    <property type="evidence" value="ECO:0007669"/>
    <property type="project" value="UniProtKB-KW"/>
</dbReference>
<keyword evidence="4 8" id="KW-0732">Signal</keyword>
<feature type="region of interest" description="Disordered" evidence="7">
    <location>
        <begin position="469"/>
        <end position="488"/>
    </location>
</feature>
<dbReference type="InterPro" id="IPR008983">
    <property type="entry name" value="Tumour_necrosis_fac-like_dom"/>
</dbReference>
<evidence type="ECO:0000256" key="6">
    <source>
        <dbReference type="SAM" id="Coils"/>
    </source>
</evidence>
<dbReference type="SUPFAM" id="SSF49842">
    <property type="entry name" value="TNF-like"/>
    <property type="match status" value="1"/>
</dbReference>
<name>A0AAD3N226_LATJO</name>
<feature type="domain" description="C1q" evidence="9">
    <location>
        <begin position="295"/>
        <end position="431"/>
    </location>
</feature>
<feature type="coiled-coil region" evidence="6">
    <location>
        <begin position="204"/>
        <end position="231"/>
    </location>
</feature>
<feature type="region of interest" description="Disordered" evidence="7">
    <location>
        <begin position="85"/>
        <end position="117"/>
    </location>
</feature>
<feature type="signal peptide" evidence="8">
    <location>
        <begin position="1"/>
        <end position="27"/>
    </location>
</feature>
<gene>
    <name evidence="10" type="ORF">AKAME5_001503600</name>
</gene>
<dbReference type="PANTHER" id="PTHR15427:SF49">
    <property type="entry name" value="COLLAGEN ALPHA-1(VIII) CHAIN"/>
    <property type="match status" value="1"/>
</dbReference>
<evidence type="ECO:0000256" key="5">
    <source>
        <dbReference type="ARBA" id="ARBA00023119"/>
    </source>
</evidence>
<dbReference type="InterPro" id="IPR001073">
    <property type="entry name" value="C1q_dom"/>
</dbReference>
<evidence type="ECO:0000256" key="1">
    <source>
        <dbReference type="ARBA" id="ARBA00004498"/>
    </source>
</evidence>
<evidence type="ECO:0000313" key="10">
    <source>
        <dbReference type="EMBL" id="GLD63409.1"/>
    </source>
</evidence>
<accession>A0AAD3N226</accession>
<keyword evidence="5 10" id="KW-0176">Collagen</keyword>
<dbReference type="PRINTS" id="PR00007">
    <property type="entry name" value="COMPLEMNTC1Q"/>
</dbReference>
<feature type="region of interest" description="Disordered" evidence="7">
    <location>
        <begin position="513"/>
        <end position="537"/>
    </location>
</feature>
<evidence type="ECO:0000256" key="7">
    <source>
        <dbReference type="SAM" id="MobiDB-lite"/>
    </source>
</evidence>
<keyword evidence="3" id="KW-0272">Extracellular matrix</keyword>
<dbReference type="PROSITE" id="PS50871">
    <property type="entry name" value="C1Q"/>
    <property type="match status" value="1"/>
</dbReference>
<keyword evidence="2" id="KW-0964">Secreted</keyword>
<sequence>MVAVPLHSFYLLIYTVFQLCSLRLTHGGAYYGHKQPPQQHQPLPQYNDGYPQQQFLGNEMPLMPLPAQYGKELPQLPLQLGKERPLTEGKGQTFPRGAKGPPPVGPGGEEGNQGSLEGKGNQALLVYQGALDCQAMVNQGFQDLRVTRDMLVFLDLQAQKVFQDSQAGQERVDNQGQEVYKGLLVLKEKLVLGVYLVPLVPQDYQDQEERVDNLERQATRDHREFQGLQDQGDQSDLLGCQGQKAKQACQENLAILATESQDSPVILVFKILPVTGPYTGQKQVYRKNGGEIGGNGPEMPAFTAKLTNPFPPVGSPVIFDKLLHNGNQDYNPQTGIFTCTIPGIYYFAYHVHCKGGNVWVALMKNNEPVMYTYDEYKKGLLDQASGSAVLPLRQGDTVHIQLPSDQAAGLYAGQYVHSTFSGYLLYLMWSGAEWKSGCSQTPSEEVSSSRGIEVTNRAVLPHHHCWSRSLETPGERNPPPALQCGSNSPTLEVFTLAPGNGTRTRPDQRVRVLTSPVDAYPVTPRRQERLERRPQSL</sequence>
<organism evidence="10 11">
    <name type="scientific">Lates japonicus</name>
    <name type="common">Japanese lates</name>
    <dbReference type="NCBI Taxonomy" id="270547"/>
    <lineage>
        <taxon>Eukaryota</taxon>
        <taxon>Metazoa</taxon>
        <taxon>Chordata</taxon>
        <taxon>Craniata</taxon>
        <taxon>Vertebrata</taxon>
        <taxon>Euteleostomi</taxon>
        <taxon>Actinopterygii</taxon>
        <taxon>Neopterygii</taxon>
        <taxon>Teleostei</taxon>
        <taxon>Neoteleostei</taxon>
        <taxon>Acanthomorphata</taxon>
        <taxon>Carangaria</taxon>
        <taxon>Carangaria incertae sedis</taxon>
        <taxon>Centropomidae</taxon>
        <taxon>Lates</taxon>
    </lineage>
</organism>
<evidence type="ECO:0000313" key="11">
    <source>
        <dbReference type="Proteomes" id="UP001279410"/>
    </source>
</evidence>
<comment type="caution">
    <text evidence="10">The sequence shown here is derived from an EMBL/GenBank/DDBJ whole genome shotgun (WGS) entry which is preliminary data.</text>
</comment>
<evidence type="ECO:0000256" key="3">
    <source>
        <dbReference type="ARBA" id="ARBA00022530"/>
    </source>
</evidence>
<dbReference type="FunFam" id="2.60.120.40:FF:000001">
    <property type="entry name" value="Complement C1q B chain"/>
    <property type="match status" value="1"/>
</dbReference>
<keyword evidence="11" id="KW-1185">Reference proteome</keyword>
<evidence type="ECO:0000259" key="9">
    <source>
        <dbReference type="PROSITE" id="PS50871"/>
    </source>
</evidence>
<keyword evidence="6" id="KW-0175">Coiled coil</keyword>
<evidence type="ECO:0000256" key="8">
    <source>
        <dbReference type="SAM" id="SignalP"/>
    </source>
</evidence>
<dbReference type="SMART" id="SM00110">
    <property type="entry name" value="C1Q"/>
    <property type="match status" value="1"/>
</dbReference>